<accession>C8PP49</accession>
<keyword evidence="3" id="KW-0378">Hydrolase</keyword>
<dbReference type="EC" id="3.1.-.-" evidence="3"/>
<dbReference type="AlphaFoldDB" id="C8PP49"/>
<comment type="caution">
    <text evidence="3">The sequence shown here is derived from an EMBL/GenBank/DDBJ whole genome shotgun (WGS) entry which is preliminary data.</text>
</comment>
<protein>
    <submittedName>
        <fullName evidence="3">Phosphodiesterase family protein</fullName>
        <ecNumber evidence="3">3.1.-.-</ecNumber>
    </submittedName>
</protein>
<dbReference type="STRING" id="596324.TREVI0001_1112"/>
<dbReference type="PIRSF" id="PIRSF000883">
    <property type="entry name" value="Pesterase_MJ0912"/>
    <property type="match status" value="1"/>
</dbReference>
<sequence>MAKFAVISDIHGNLPALESVMTDILKQNIHSIILLGDLIDYGMQSNEVIKYLISCPVKIICNIWGNHEMAILRADFSRFSTERGVASAKYTAAHLTSDSKEYLNTLEVSGYKEFELDGKKCLAVHGSLNDQYWKAIFPDNVNGDYKKYDIVFSGHSHYPHVFHKFYDVDDPSMRNKKSVVFINPGSVGQPRNHNKNAQYAVLDTSVMETALKAIPYNISDAAKLFPNGVDPFYRDRLYQGI</sequence>
<dbReference type="Pfam" id="PF12850">
    <property type="entry name" value="Metallophos_2"/>
    <property type="match status" value="1"/>
</dbReference>
<evidence type="ECO:0000313" key="3">
    <source>
        <dbReference type="EMBL" id="EEV20811.1"/>
    </source>
</evidence>
<gene>
    <name evidence="3" type="ORF">TREVI0001_1112</name>
</gene>
<dbReference type="Proteomes" id="UP000004509">
    <property type="component" value="Unassembled WGS sequence"/>
</dbReference>
<dbReference type="InterPro" id="IPR024654">
    <property type="entry name" value="Calcineurin-like_PHP_lpxH"/>
</dbReference>
<dbReference type="RefSeq" id="WP_006188320.1">
    <property type="nucleotide sequence ID" value="NZ_ACYH01000026.1"/>
</dbReference>
<dbReference type="EMBL" id="ACYH01000026">
    <property type="protein sequence ID" value="EEV20811.1"/>
    <property type="molecule type" value="Genomic_DNA"/>
</dbReference>
<dbReference type="Gene3D" id="3.60.21.10">
    <property type="match status" value="1"/>
</dbReference>
<feature type="domain" description="Calcineurin-like phosphoesterase" evidence="2">
    <location>
        <begin position="3"/>
        <end position="205"/>
    </location>
</feature>
<evidence type="ECO:0000259" key="2">
    <source>
        <dbReference type="Pfam" id="PF12850"/>
    </source>
</evidence>
<dbReference type="InterPro" id="IPR050126">
    <property type="entry name" value="Ap4A_hydrolase"/>
</dbReference>
<reference evidence="3 4" key="1">
    <citation type="submission" date="2009-07" db="EMBL/GenBank/DDBJ databases">
        <authorList>
            <person name="Madupu R."/>
            <person name="Sebastian Y."/>
            <person name="Durkin A.S."/>
            <person name="Torralba M."/>
            <person name="Methe B."/>
            <person name="Sutton G.G."/>
            <person name="Strausberg R.L."/>
            <person name="Nelson K.E."/>
        </authorList>
    </citation>
    <scope>NUCLEOTIDE SEQUENCE [LARGE SCALE GENOMIC DNA]</scope>
    <source>
        <strain evidence="3 4">ATCC 35580</strain>
    </source>
</reference>
<evidence type="ECO:0000256" key="1">
    <source>
        <dbReference type="ARBA" id="ARBA00008950"/>
    </source>
</evidence>
<evidence type="ECO:0000313" key="4">
    <source>
        <dbReference type="Proteomes" id="UP000004509"/>
    </source>
</evidence>
<dbReference type="PANTHER" id="PTHR42850:SF2">
    <property type="entry name" value="BLL5683 PROTEIN"/>
    <property type="match status" value="1"/>
</dbReference>
<dbReference type="GO" id="GO:0005737">
    <property type="term" value="C:cytoplasm"/>
    <property type="evidence" value="ECO:0007669"/>
    <property type="project" value="TreeGrafter"/>
</dbReference>
<dbReference type="eggNOG" id="COG0639">
    <property type="taxonomic scope" value="Bacteria"/>
</dbReference>
<comment type="similarity">
    <text evidence="1">Belongs to the metallophosphoesterase superfamily. YfcE family.</text>
</comment>
<dbReference type="OrthoDB" id="9800565at2"/>
<proteinExistence type="inferred from homology"/>
<dbReference type="SUPFAM" id="SSF56300">
    <property type="entry name" value="Metallo-dependent phosphatases"/>
    <property type="match status" value="1"/>
</dbReference>
<dbReference type="PANTHER" id="PTHR42850">
    <property type="entry name" value="METALLOPHOSPHOESTERASE"/>
    <property type="match status" value="1"/>
</dbReference>
<dbReference type="GO" id="GO:0016791">
    <property type="term" value="F:phosphatase activity"/>
    <property type="evidence" value="ECO:0007669"/>
    <property type="project" value="TreeGrafter"/>
</dbReference>
<dbReference type="InterPro" id="IPR011152">
    <property type="entry name" value="Pesterase_MJ0912"/>
</dbReference>
<organism evidence="3 4">
    <name type="scientific">Treponema vincentii ATCC 35580</name>
    <dbReference type="NCBI Taxonomy" id="596324"/>
    <lineage>
        <taxon>Bacteria</taxon>
        <taxon>Pseudomonadati</taxon>
        <taxon>Spirochaetota</taxon>
        <taxon>Spirochaetia</taxon>
        <taxon>Spirochaetales</taxon>
        <taxon>Treponemataceae</taxon>
        <taxon>Treponema</taxon>
    </lineage>
</organism>
<name>C8PP49_9SPIR</name>
<dbReference type="InterPro" id="IPR029052">
    <property type="entry name" value="Metallo-depent_PP-like"/>
</dbReference>